<dbReference type="EMBL" id="CACVBM020001840">
    <property type="protein sequence ID" value="CAA7060953.1"/>
    <property type="molecule type" value="Genomic_DNA"/>
</dbReference>
<gene>
    <name evidence="1" type="ORF">MERR_LOCUS48189</name>
</gene>
<dbReference type="AlphaFoldDB" id="A0A6D2LKY9"/>
<protein>
    <submittedName>
        <fullName evidence="1">Uncharacterized protein</fullName>
    </submittedName>
</protein>
<sequence>MMTDSRGMASLSVASVSPICSGVYREMIQGIPELRISSKFSLWIIIFPSLKFIYDGGRNGGDSSGVDRSTDSELF</sequence>
<proteinExistence type="predicted"/>
<evidence type="ECO:0000313" key="2">
    <source>
        <dbReference type="Proteomes" id="UP000467841"/>
    </source>
</evidence>
<evidence type="ECO:0000313" key="1">
    <source>
        <dbReference type="EMBL" id="CAA7060953.1"/>
    </source>
</evidence>
<keyword evidence="2" id="KW-1185">Reference proteome</keyword>
<name>A0A6D2LKY9_9BRAS</name>
<comment type="caution">
    <text evidence="1">The sequence shown here is derived from an EMBL/GenBank/DDBJ whole genome shotgun (WGS) entry which is preliminary data.</text>
</comment>
<reference evidence="1" key="1">
    <citation type="submission" date="2020-01" db="EMBL/GenBank/DDBJ databases">
        <authorList>
            <person name="Mishra B."/>
        </authorList>
    </citation>
    <scope>NUCLEOTIDE SEQUENCE [LARGE SCALE GENOMIC DNA]</scope>
</reference>
<dbReference type="Proteomes" id="UP000467841">
    <property type="component" value="Unassembled WGS sequence"/>
</dbReference>
<accession>A0A6D2LKY9</accession>
<organism evidence="1 2">
    <name type="scientific">Microthlaspi erraticum</name>
    <dbReference type="NCBI Taxonomy" id="1685480"/>
    <lineage>
        <taxon>Eukaryota</taxon>
        <taxon>Viridiplantae</taxon>
        <taxon>Streptophyta</taxon>
        <taxon>Embryophyta</taxon>
        <taxon>Tracheophyta</taxon>
        <taxon>Spermatophyta</taxon>
        <taxon>Magnoliopsida</taxon>
        <taxon>eudicotyledons</taxon>
        <taxon>Gunneridae</taxon>
        <taxon>Pentapetalae</taxon>
        <taxon>rosids</taxon>
        <taxon>malvids</taxon>
        <taxon>Brassicales</taxon>
        <taxon>Brassicaceae</taxon>
        <taxon>Coluteocarpeae</taxon>
        <taxon>Microthlaspi</taxon>
    </lineage>
</organism>